<feature type="compositionally biased region" description="Polar residues" evidence="1">
    <location>
        <begin position="404"/>
        <end position="420"/>
    </location>
</feature>
<feature type="compositionally biased region" description="Polar residues" evidence="1">
    <location>
        <begin position="1213"/>
        <end position="1235"/>
    </location>
</feature>
<gene>
    <name evidence="2" type="ORF">AYI68_g2759</name>
</gene>
<feature type="compositionally biased region" description="Polar residues" evidence="1">
    <location>
        <begin position="434"/>
        <end position="486"/>
    </location>
</feature>
<feature type="compositionally biased region" description="Basic and acidic residues" evidence="1">
    <location>
        <begin position="1051"/>
        <end position="1063"/>
    </location>
</feature>
<feature type="compositionally biased region" description="Low complexity" evidence="1">
    <location>
        <begin position="373"/>
        <end position="384"/>
    </location>
</feature>
<feature type="region of interest" description="Disordered" evidence="1">
    <location>
        <begin position="1213"/>
        <end position="1246"/>
    </location>
</feature>
<feature type="region of interest" description="Disordered" evidence="1">
    <location>
        <begin position="287"/>
        <end position="313"/>
    </location>
</feature>
<feature type="compositionally biased region" description="Low complexity" evidence="1">
    <location>
        <begin position="757"/>
        <end position="776"/>
    </location>
</feature>
<evidence type="ECO:0000256" key="1">
    <source>
        <dbReference type="SAM" id="MobiDB-lite"/>
    </source>
</evidence>
<proteinExistence type="predicted"/>
<organism evidence="2 3">
    <name type="scientific">Smittium mucronatum</name>
    <dbReference type="NCBI Taxonomy" id="133383"/>
    <lineage>
        <taxon>Eukaryota</taxon>
        <taxon>Fungi</taxon>
        <taxon>Fungi incertae sedis</taxon>
        <taxon>Zoopagomycota</taxon>
        <taxon>Kickxellomycotina</taxon>
        <taxon>Harpellomycetes</taxon>
        <taxon>Harpellales</taxon>
        <taxon>Legeriomycetaceae</taxon>
        <taxon>Smittium</taxon>
    </lineage>
</organism>
<dbReference type="STRING" id="133383.A0A1R0H1U0"/>
<feature type="compositionally biased region" description="Polar residues" evidence="1">
    <location>
        <begin position="1019"/>
        <end position="1050"/>
    </location>
</feature>
<feature type="region of interest" description="Disordered" evidence="1">
    <location>
        <begin position="142"/>
        <end position="209"/>
    </location>
</feature>
<feature type="region of interest" description="Disordered" evidence="1">
    <location>
        <begin position="260"/>
        <end position="279"/>
    </location>
</feature>
<dbReference type="Proteomes" id="UP000187455">
    <property type="component" value="Unassembled WGS sequence"/>
</dbReference>
<comment type="caution">
    <text evidence="2">The sequence shown here is derived from an EMBL/GenBank/DDBJ whole genome shotgun (WGS) entry which is preliminary data.</text>
</comment>
<feature type="compositionally biased region" description="Polar residues" evidence="1">
    <location>
        <begin position="1065"/>
        <end position="1076"/>
    </location>
</feature>
<dbReference type="AlphaFoldDB" id="A0A1R0H1U0"/>
<protein>
    <submittedName>
        <fullName evidence="2">Uncharacterized protein</fullName>
    </submittedName>
</protein>
<feature type="compositionally biased region" description="Low complexity" evidence="1">
    <location>
        <begin position="195"/>
        <end position="209"/>
    </location>
</feature>
<feature type="region of interest" description="Disordered" evidence="1">
    <location>
        <begin position="625"/>
        <end position="665"/>
    </location>
</feature>
<feature type="compositionally biased region" description="Low complexity" evidence="1">
    <location>
        <begin position="646"/>
        <end position="658"/>
    </location>
</feature>
<feature type="region of interest" description="Disordered" evidence="1">
    <location>
        <begin position="360"/>
        <end position="486"/>
    </location>
</feature>
<feature type="compositionally biased region" description="Polar residues" evidence="1">
    <location>
        <begin position="148"/>
        <end position="167"/>
    </location>
</feature>
<feature type="region of interest" description="Disordered" evidence="1">
    <location>
        <begin position="730"/>
        <end position="786"/>
    </location>
</feature>
<feature type="compositionally biased region" description="Polar residues" evidence="1">
    <location>
        <begin position="777"/>
        <end position="786"/>
    </location>
</feature>
<feature type="compositionally biased region" description="Basic and acidic residues" evidence="1">
    <location>
        <begin position="421"/>
        <end position="433"/>
    </location>
</feature>
<accession>A0A1R0H1U0</accession>
<feature type="compositionally biased region" description="Polar residues" evidence="1">
    <location>
        <begin position="518"/>
        <end position="566"/>
    </location>
</feature>
<evidence type="ECO:0000313" key="3">
    <source>
        <dbReference type="Proteomes" id="UP000187455"/>
    </source>
</evidence>
<feature type="compositionally biased region" description="Low complexity" evidence="1">
    <location>
        <begin position="993"/>
        <end position="1018"/>
    </location>
</feature>
<reference evidence="2 3" key="1">
    <citation type="journal article" date="2016" name="Mol. Biol. Evol.">
        <title>Genome-Wide Survey of Gut Fungi (Harpellales) Reveals the First Horizontally Transferred Ubiquitin Gene from a Mosquito Host.</title>
        <authorList>
            <person name="Wang Y."/>
            <person name="White M.M."/>
            <person name="Kvist S."/>
            <person name="Moncalvo J.M."/>
        </authorList>
    </citation>
    <scope>NUCLEOTIDE SEQUENCE [LARGE SCALE GENOMIC DNA]</scope>
    <source>
        <strain evidence="2 3">ALG-7-W6</strain>
    </source>
</reference>
<feature type="region of interest" description="Disordered" evidence="1">
    <location>
        <begin position="987"/>
        <end position="1076"/>
    </location>
</feature>
<feature type="compositionally biased region" description="Polar residues" evidence="1">
    <location>
        <begin position="735"/>
        <end position="748"/>
    </location>
</feature>
<name>A0A1R0H1U0_9FUNG</name>
<dbReference type="EMBL" id="LSSL01001067">
    <property type="protein sequence ID" value="OLY83109.1"/>
    <property type="molecule type" value="Genomic_DNA"/>
</dbReference>
<keyword evidence="3" id="KW-1185">Reference proteome</keyword>
<sequence>MGNIKNLISKFWTESPSTISSNQLTVQTEPSSQAHEIKIPKFLDHNSNASPLGLNQSYNIGDSTPKNSFRNEKFPGDFNSSLSNSHIGDIRTPLVNTLNPNMNTPPSRPSVPGSFRKTPVWMSPARAQRLLDSLDSYNKVETSEIDSSKNPAQKNINIPNQSVQSKPSKPFFGDSYSRNNPSPASLDRISRQQKIPESSSKRISSLSHISSTQSLARMIQQNHAKRILQRFNLPDPHIDNQEIFVKKHPNISYLENVNEKLNGGHNSRKRNSFEDDQNNQKRLRVDENGASNQVKKPNDILRHSKSKKSSSRIALDKKRLIEIRRRKQKIDEESQKIQWRFSARFICDNADELEESFISSDDESLIRVPPKPSSSKLTSKQSESLNYKADSQTGPKHRPFFAPKSSTSEVDIQAKGSSDPTIKDSDKELKTSKSTESQPSLVLSNGSTESINSKGLENNTQSNKPDATSSDVNQKNSSNISSFGTGSNIFSKLNSDKNELSNSSIFGIPTKPQDQKSDLNSFSKINSVPNPTNASTDSIGPQSDKNKSIFESISNDNNDAPSSKNIFSSQSQKSTLFSSSSSTTSTLENVSNNPINNNIFAPKPNINEVSSSATQSSLFANSLSSINTSSSSTDDGKSKPAFQFGSNANSSNSTKTSSIPSFEAPKSNTGNGSIFNFSSKVGANSSLPQMDSLGGSKSNAQTGLFSAESKPLSSNSTSLFSSNNNENSTNLFSSKTGSSSFLNDTASKNPPVPSFGNSKTESNTNVSTTSSLISSNDPPKSNLFSENFSGGTSIFKGISGSNQNENLDNSKSESKTFGFNSNKNSDVISLPTPAISFGNNPVGTSTVSSFGAGVDSNIFKTGTSSNSNVKPSTGLFSGSNTSSSNIFGSSANNINPNLSQGNGILGTNNIFVKNSPSDTPKLNPTGSVFGLSSGNSPQLFSSTSGTNTPQLTASTVPQALTQGSTSNSITNGNSGFSVSTTSGLFSNSTSTQSSGFGSNSNLFGINNNPQTQNTFQTTLANPTQPTTNSFGFGTTFQQKSINDPDTSMDGSNKRGPDRDEPASKKSFNFGSSLGTPLMGSNTNSGFGAPNGANNGGIFGGNGFGSSQQQPTSTFNFGSNPANTGNSTNSIFGNNGQSQGFGINNPTQMAFGQSNSSTGSPSTLGMGQIGSNSLVPGRKFEFGAGSSSLNASKPFNSGTGMGFQFGTNNAAGPSNPATVNASGSGFSVGSAPSSINGRKIARPRKIR</sequence>
<feature type="region of interest" description="Disordered" evidence="1">
    <location>
        <begin position="504"/>
        <end position="571"/>
    </location>
</feature>
<dbReference type="OrthoDB" id="5600556at2759"/>
<evidence type="ECO:0000313" key="2">
    <source>
        <dbReference type="EMBL" id="OLY83109.1"/>
    </source>
</evidence>